<dbReference type="EMBL" id="JACHDN010000001">
    <property type="protein sequence ID" value="MBB5472490.1"/>
    <property type="molecule type" value="Genomic_DNA"/>
</dbReference>
<sequence length="164" mass="17233">MGKFITPEDLVPFATIAPAKADQMIADAEAQAILTAPCIPELTVAPAGESGPNKAVREAKLAAVKGILRGAILRWNEAGSGAIQTQIAGPFSQTTQYQGRRAMFWPTEITDLQKVCATGEKPSAFAVDTAPASGGHPPWCSLMFGGTTCSCGVSIAREPIYEPW</sequence>
<evidence type="ECO:0000313" key="3">
    <source>
        <dbReference type="Proteomes" id="UP000321723"/>
    </source>
</evidence>
<evidence type="ECO:0008006" key="5">
    <source>
        <dbReference type="Google" id="ProtNLM"/>
    </source>
</evidence>
<reference evidence="1 3" key="1">
    <citation type="submission" date="2019-07" db="EMBL/GenBank/DDBJ databases">
        <title>Whole genome shotgun sequence of Cellulomonas hominis NBRC 16055.</title>
        <authorList>
            <person name="Hosoyama A."/>
            <person name="Uohara A."/>
            <person name="Ohji S."/>
            <person name="Ichikawa N."/>
        </authorList>
    </citation>
    <scope>NUCLEOTIDE SEQUENCE [LARGE SCALE GENOMIC DNA]</scope>
    <source>
        <strain evidence="1 3">NBRC 16055</strain>
    </source>
</reference>
<dbReference type="EMBL" id="BJVQ01000037">
    <property type="protein sequence ID" value="GEL47408.1"/>
    <property type="molecule type" value="Genomic_DNA"/>
</dbReference>
<organism evidence="1 3">
    <name type="scientific">Cellulomonas hominis</name>
    <dbReference type="NCBI Taxonomy" id="156981"/>
    <lineage>
        <taxon>Bacteria</taxon>
        <taxon>Bacillati</taxon>
        <taxon>Actinomycetota</taxon>
        <taxon>Actinomycetes</taxon>
        <taxon>Micrococcales</taxon>
        <taxon>Cellulomonadaceae</taxon>
        <taxon>Cellulomonas</taxon>
    </lineage>
</organism>
<dbReference type="Proteomes" id="UP000321723">
    <property type="component" value="Unassembled WGS sequence"/>
</dbReference>
<accession>A0A511FHW5</accession>
<protein>
    <recommendedName>
        <fullName evidence="5">Head-to-tail adaptor</fullName>
    </recommendedName>
</protein>
<reference evidence="2 4" key="2">
    <citation type="submission" date="2020-08" db="EMBL/GenBank/DDBJ databases">
        <title>Sequencing the genomes of 1000 actinobacteria strains.</title>
        <authorList>
            <person name="Klenk H.-P."/>
        </authorList>
    </citation>
    <scope>NUCLEOTIDE SEQUENCE [LARGE SCALE GENOMIC DNA]</scope>
    <source>
        <strain evidence="2 4">DSM 9581</strain>
    </source>
</reference>
<name>A0A511FHW5_9CELL</name>
<dbReference type="Proteomes" id="UP000564629">
    <property type="component" value="Unassembled WGS sequence"/>
</dbReference>
<evidence type="ECO:0000313" key="1">
    <source>
        <dbReference type="EMBL" id="GEL47408.1"/>
    </source>
</evidence>
<proteinExistence type="predicted"/>
<evidence type="ECO:0000313" key="4">
    <source>
        <dbReference type="Proteomes" id="UP000564629"/>
    </source>
</evidence>
<dbReference type="RefSeq" id="WP_146838486.1">
    <property type="nucleotide sequence ID" value="NZ_BJVQ01000037.1"/>
</dbReference>
<evidence type="ECO:0000313" key="2">
    <source>
        <dbReference type="EMBL" id="MBB5472490.1"/>
    </source>
</evidence>
<dbReference type="OrthoDB" id="3194840at2"/>
<dbReference type="AlphaFoldDB" id="A0A511FHW5"/>
<keyword evidence="3" id="KW-1185">Reference proteome</keyword>
<comment type="caution">
    <text evidence="1">The sequence shown here is derived from an EMBL/GenBank/DDBJ whole genome shotgun (WGS) entry which is preliminary data.</text>
</comment>
<gene>
    <name evidence="1" type="ORF">CHO01_25240</name>
    <name evidence="2" type="ORF">HNR08_001226</name>
</gene>